<dbReference type="Proteomes" id="UP001195483">
    <property type="component" value="Unassembled WGS sequence"/>
</dbReference>
<dbReference type="CDD" id="cd22330">
    <property type="entry name" value="HindIII-like"/>
    <property type="match status" value="1"/>
</dbReference>
<reference evidence="3" key="1">
    <citation type="journal article" date="2021" name="Genome Biol. Evol.">
        <title>A High-Quality Reference Genome for a Parasitic Bivalve with Doubly Uniparental Inheritance (Bivalvia: Unionida).</title>
        <authorList>
            <person name="Smith C.H."/>
        </authorList>
    </citation>
    <scope>NUCLEOTIDE SEQUENCE</scope>
    <source>
        <strain evidence="3">CHS0354</strain>
    </source>
</reference>
<sequence>MGSPNEAMGSPNEAMGSPNEAMGSPNEAMGSPNEAMGSPNEAMGSPNGSMGSPNEAMGSPNEAMGSPNEAMGSPNEAMGSPNGSMGSPNGSMGSPNEARHLHFDKAIKTRQYWIEEIRKLSGHFGKDTEKLEKELEAEIKKHGVSSLIDHLRLCGNIPESYGHDTSEEKLYSKYTDCLLSLAYSSLGLKSVVLKERADTADVEAFAKDYSFVADAKAFRLSRTAKNQKDFKVQAMHGWKRGKPYAMIVCPIYQLPISSSQIYQQATTQNVCVFTYSHLALLLSYSEKEGQVKAQSLLKKIFEIVKTLNPSKNATDYWLAINKTILSFSKAIEPLWIIEKGVATESIAISKEEALTFLSQEREKIMRMSHKEALIELIKVHKIENRIKTISAISDNGLFTLK</sequence>
<name>A0AAE0W7C0_9BIVA</name>
<dbReference type="EMBL" id="JAEAOA010000085">
    <property type="protein sequence ID" value="KAK3604798.1"/>
    <property type="molecule type" value="Genomic_DNA"/>
</dbReference>
<dbReference type="Gene3D" id="3.40.91.70">
    <property type="entry name" value="Type II restriction endonuclease, HindIII"/>
    <property type="match status" value="1"/>
</dbReference>
<dbReference type="Pfam" id="PF09518">
    <property type="entry name" value="RE_HindIII"/>
    <property type="match status" value="1"/>
</dbReference>
<organism evidence="3 4">
    <name type="scientific">Potamilus streckersoni</name>
    <dbReference type="NCBI Taxonomy" id="2493646"/>
    <lineage>
        <taxon>Eukaryota</taxon>
        <taxon>Metazoa</taxon>
        <taxon>Spiralia</taxon>
        <taxon>Lophotrochozoa</taxon>
        <taxon>Mollusca</taxon>
        <taxon>Bivalvia</taxon>
        <taxon>Autobranchia</taxon>
        <taxon>Heteroconchia</taxon>
        <taxon>Palaeoheterodonta</taxon>
        <taxon>Unionida</taxon>
        <taxon>Unionoidea</taxon>
        <taxon>Unionidae</taxon>
        <taxon>Ambleminae</taxon>
        <taxon>Lampsilini</taxon>
        <taxon>Potamilus</taxon>
    </lineage>
</organism>
<evidence type="ECO:0000313" key="3">
    <source>
        <dbReference type="EMBL" id="KAK3604798.1"/>
    </source>
</evidence>
<comment type="caution">
    <text evidence="3">The sequence shown here is derived from an EMBL/GenBank/DDBJ whole genome shotgun (WGS) entry which is preliminary data.</text>
</comment>
<dbReference type="InterPro" id="IPR019043">
    <property type="entry name" value="Restrct_endonuc_II_HindIII"/>
</dbReference>
<dbReference type="SUPFAM" id="SSF101967">
    <property type="entry name" value="Adhesin YadA, collagen-binding domain"/>
    <property type="match status" value="1"/>
</dbReference>
<feature type="compositionally biased region" description="Low complexity" evidence="2">
    <location>
        <begin position="78"/>
        <end position="96"/>
    </location>
</feature>
<keyword evidence="4" id="KW-1185">Reference proteome</keyword>
<protein>
    <recommendedName>
        <fullName evidence="5">HindIII restriction endonuclease</fullName>
    </recommendedName>
</protein>
<dbReference type="AlphaFoldDB" id="A0AAE0W7C0"/>
<dbReference type="InterPro" id="IPR011049">
    <property type="entry name" value="Serralysin-like_metalloprot_C"/>
</dbReference>
<evidence type="ECO:0008006" key="5">
    <source>
        <dbReference type="Google" id="ProtNLM"/>
    </source>
</evidence>
<evidence type="ECO:0000256" key="1">
    <source>
        <dbReference type="ARBA" id="ARBA00008368"/>
    </source>
</evidence>
<gene>
    <name evidence="3" type="ORF">CHS0354_000456</name>
</gene>
<evidence type="ECO:0000256" key="2">
    <source>
        <dbReference type="SAM" id="MobiDB-lite"/>
    </source>
</evidence>
<dbReference type="PANTHER" id="PTHR23143:SF23">
    <property type="entry name" value="ZINC FINGER PROTEIN 729-LIKE"/>
    <property type="match status" value="1"/>
</dbReference>
<reference evidence="3" key="2">
    <citation type="journal article" date="2021" name="Genome Biol. Evol.">
        <title>Developing a high-quality reference genome for a parasitic bivalve with doubly uniparental inheritance (Bivalvia: Unionida).</title>
        <authorList>
            <person name="Smith C.H."/>
        </authorList>
    </citation>
    <scope>NUCLEOTIDE SEQUENCE</scope>
    <source>
        <strain evidence="3">CHS0354</strain>
        <tissue evidence="3">Mantle</tissue>
    </source>
</reference>
<dbReference type="InterPro" id="IPR026737">
    <property type="entry name" value="GOLGA6L"/>
</dbReference>
<comment type="similarity">
    <text evidence="1">Belongs to the GOLGA6 family.</text>
</comment>
<dbReference type="Gene3D" id="2.150.10.10">
    <property type="entry name" value="Serralysin-like metalloprotease, C-terminal"/>
    <property type="match status" value="1"/>
</dbReference>
<evidence type="ECO:0000313" key="4">
    <source>
        <dbReference type="Proteomes" id="UP001195483"/>
    </source>
</evidence>
<accession>A0AAE0W7C0</accession>
<reference evidence="3" key="3">
    <citation type="submission" date="2023-05" db="EMBL/GenBank/DDBJ databases">
        <authorList>
            <person name="Smith C.H."/>
        </authorList>
    </citation>
    <scope>NUCLEOTIDE SEQUENCE</scope>
    <source>
        <strain evidence="3">CHS0354</strain>
        <tissue evidence="3">Mantle</tissue>
    </source>
</reference>
<dbReference type="InterPro" id="IPR038373">
    <property type="entry name" value="Restrct_endonuc_II_HindIII_sf"/>
</dbReference>
<dbReference type="PANTHER" id="PTHR23143">
    <property type="entry name" value="TRICHOHYALIN-RELATED"/>
    <property type="match status" value="1"/>
</dbReference>
<feature type="region of interest" description="Disordered" evidence="2">
    <location>
        <begin position="1"/>
        <end position="97"/>
    </location>
</feature>
<proteinExistence type="inferred from homology"/>